<evidence type="ECO:0000256" key="1">
    <source>
        <dbReference type="ARBA" id="ARBA00022553"/>
    </source>
</evidence>
<dbReference type="GO" id="GO:0005829">
    <property type="term" value="C:cytosol"/>
    <property type="evidence" value="ECO:0007669"/>
    <property type="project" value="TreeGrafter"/>
</dbReference>
<reference evidence="9" key="1">
    <citation type="submission" date="2016-11" db="EMBL/GenBank/DDBJ databases">
        <authorList>
            <person name="Varghese N."/>
            <person name="Submissions S."/>
        </authorList>
    </citation>
    <scope>NUCLEOTIDE SEQUENCE [LARGE SCALE GENOMIC DNA]</scope>
    <source>
        <strain evidence="9">DSM 16219</strain>
    </source>
</reference>
<dbReference type="GO" id="GO:0000156">
    <property type="term" value="F:phosphorelay response regulator activity"/>
    <property type="evidence" value="ECO:0007669"/>
    <property type="project" value="TreeGrafter"/>
</dbReference>
<dbReference type="GO" id="GO:0006355">
    <property type="term" value="P:regulation of DNA-templated transcription"/>
    <property type="evidence" value="ECO:0007669"/>
    <property type="project" value="TreeGrafter"/>
</dbReference>
<dbReference type="InterPro" id="IPR011006">
    <property type="entry name" value="CheY-like_superfamily"/>
</dbReference>
<protein>
    <submittedName>
        <fullName evidence="8">Response regulator receiver domain-containing protein</fullName>
    </submittedName>
</protein>
<dbReference type="Gene3D" id="3.40.50.2300">
    <property type="match status" value="1"/>
</dbReference>
<dbReference type="GO" id="GO:0000976">
    <property type="term" value="F:transcription cis-regulatory region binding"/>
    <property type="evidence" value="ECO:0007669"/>
    <property type="project" value="TreeGrafter"/>
</dbReference>
<name>A0A1M6KM35_9BACT</name>
<dbReference type="PANTHER" id="PTHR48111">
    <property type="entry name" value="REGULATOR OF RPOS"/>
    <property type="match status" value="1"/>
</dbReference>
<feature type="modified residue" description="4-aspartylphosphate" evidence="6">
    <location>
        <position position="55"/>
    </location>
</feature>
<keyword evidence="5" id="KW-0804">Transcription</keyword>
<sequence length="154" mass="17455">MDGAHFLLVDDEKVFVEALAQRLEARGFKVDCAFSGAEALTQLEKDRSIDIVVLDRRMPDLDGVQAMKEIKKAHPLVEVIILTGHAEIDSAVEAVKHGAFDYLEKPCDIDQLLLKARQAFARKTEREEKIREVRMKPYLSPKERDALIAKILEN</sequence>
<dbReference type="PROSITE" id="PS50110">
    <property type="entry name" value="RESPONSE_REGULATORY"/>
    <property type="match status" value="1"/>
</dbReference>
<dbReference type="EMBL" id="FQZU01000009">
    <property type="protein sequence ID" value="SHJ59997.1"/>
    <property type="molecule type" value="Genomic_DNA"/>
</dbReference>
<evidence type="ECO:0000313" key="9">
    <source>
        <dbReference type="Proteomes" id="UP000183994"/>
    </source>
</evidence>
<dbReference type="SUPFAM" id="SSF52172">
    <property type="entry name" value="CheY-like"/>
    <property type="match status" value="1"/>
</dbReference>
<evidence type="ECO:0000256" key="4">
    <source>
        <dbReference type="ARBA" id="ARBA00023125"/>
    </source>
</evidence>
<dbReference type="SMART" id="SM00448">
    <property type="entry name" value="REC"/>
    <property type="match status" value="1"/>
</dbReference>
<keyword evidence="1 6" id="KW-0597">Phosphoprotein</keyword>
<organism evidence="8 9">
    <name type="scientific">Desulfatibacillum alkenivorans DSM 16219</name>
    <dbReference type="NCBI Taxonomy" id="1121393"/>
    <lineage>
        <taxon>Bacteria</taxon>
        <taxon>Pseudomonadati</taxon>
        <taxon>Thermodesulfobacteriota</taxon>
        <taxon>Desulfobacteria</taxon>
        <taxon>Desulfobacterales</taxon>
        <taxon>Desulfatibacillaceae</taxon>
        <taxon>Desulfatibacillum</taxon>
    </lineage>
</organism>
<dbReference type="OrthoDB" id="9788090at2"/>
<keyword evidence="4" id="KW-0238">DNA-binding</keyword>
<dbReference type="FunFam" id="3.40.50.2300:FF:000018">
    <property type="entry name" value="DNA-binding transcriptional regulator NtrC"/>
    <property type="match status" value="1"/>
</dbReference>
<dbReference type="GO" id="GO:0032993">
    <property type="term" value="C:protein-DNA complex"/>
    <property type="evidence" value="ECO:0007669"/>
    <property type="project" value="TreeGrafter"/>
</dbReference>
<evidence type="ECO:0000256" key="3">
    <source>
        <dbReference type="ARBA" id="ARBA00023015"/>
    </source>
</evidence>
<dbReference type="PANTHER" id="PTHR48111:SF40">
    <property type="entry name" value="PHOSPHATE REGULON TRANSCRIPTIONAL REGULATORY PROTEIN PHOB"/>
    <property type="match status" value="1"/>
</dbReference>
<feature type="domain" description="Response regulatory" evidence="7">
    <location>
        <begin position="5"/>
        <end position="120"/>
    </location>
</feature>
<evidence type="ECO:0000256" key="5">
    <source>
        <dbReference type="ARBA" id="ARBA00023163"/>
    </source>
</evidence>
<keyword evidence="2" id="KW-0902">Two-component regulatory system</keyword>
<evidence type="ECO:0000256" key="2">
    <source>
        <dbReference type="ARBA" id="ARBA00023012"/>
    </source>
</evidence>
<dbReference type="AlphaFoldDB" id="A0A1M6KM35"/>
<keyword evidence="9" id="KW-1185">Reference proteome</keyword>
<evidence type="ECO:0000313" key="8">
    <source>
        <dbReference type="EMBL" id="SHJ59997.1"/>
    </source>
</evidence>
<dbReference type="InterPro" id="IPR039420">
    <property type="entry name" value="WalR-like"/>
</dbReference>
<dbReference type="STRING" id="1121393.SAMN02745216_01937"/>
<dbReference type="Proteomes" id="UP000183994">
    <property type="component" value="Unassembled WGS sequence"/>
</dbReference>
<evidence type="ECO:0000259" key="7">
    <source>
        <dbReference type="PROSITE" id="PS50110"/>
    </source>
</evidence>
<gene>
    <name evidence="8" type="ORF">SAMN02745216_01937</name>
</gene>
<proteinExistence type="predicted"/>
<evidence type="ECO:0000256" key="6">
    <source>
        <dbReference type="PROSITE-ProRule" id="PRU00169"/>
    </source>
</evidence>
<accession>A0A1M6KM35</accession>
<dbReference type="Pfam" id="PF00072">
    <property type="entry name" value="Response_reg"/>
    <property type="match status" value="1"/>
</dbReference>
<dbReference type="InterPro" id="IPR001789">
    <property type="entry name" value="Sig_transdc_resp-reg_receiver"/>
</dbReference>
<keyword evidence="3" id="KW-0805">Transcription regulation</keyword>